<dbReference type="EMBL" id="REGN01009684">
    <property type="protein sequence ID" value="RNA00592.1"/>
    <property type="molecule type" value="Genomic_DNA"/>
</dbReference>
<feature type="domain" description="Integrase zinc-binding" evidence="1">
    <location>
        <begin position="65"/>
        <end position="113"/>
    </location>
</feature>
<dbReference type="AlphaFoldDB" id="A0A3M7PN96"/>
<reference evidence="2 3" key="1">
    <citation type="journal article" date="2018" name="Sci. Rep.">
        <title>Genomic signatures of local adaptation to the degree of environmental predictability in rotifers.</title>
        <authorList>
            <person name="Franch-Gras L."/>
            <person name="Hahn C."/>
            <person name="Garcia-Roger E.M."/>
            <person name="Carmona M.J."/>
            <person name="Serra M."/>
            <person name="Gomez A."/>
        </authorList>
    </citation>
    <scope>NUCLEOTIDE SEQUENCE [LARGE SCALE GENOMIC DNA]</scope>
    <source>
        <strain evidence="2">HYR1</strain>
    </source>
</reference>
<proteinExistence type="predicted"/>
<accession>A0A3M7PN96</accession>
<evidence type="ECO:0000259" key="1">
    <source>
        <dbReference type="Pfam" id="PF17921"/>
    </source>
</evidence>
<gene>
    <name evidence="2" type="ORF">BpHYR1_016471</name>
</gene>
<dbReference type="Gene3D" id="1.10.340.70">
    <property type="match status" value="1"/>
</dbReference>
<dbReference type="InterPro" id="IPR041588">
    <property type="entry name" value="Integrase_H2C2"/>
</dbReference>
<name>A0A3M7PN96_BRAPC</name>
<comment type="caution">
    <text evidence="2">The sequence shown here is derived from an EMBL/GenBank/DDBJ whole genome shotgun (WGS) entry which is preliminary data.</text>
</comment>
<keyword evidence="3" id="KW-1185">Reference proteome</keyword>
<evidence type="ECO:0000313" key="3">
    <source>
        <dbReference type="Proteomes" id="UP000276133"/>
    </source>
</evidence>
<protein>
    <recommendedName>
        <fullName evidence="1">Integrase zinc-binding domain-containing protein</fullName>
    </recommendedName>
</protein>
<sequence>MDKWSKTEAFSVTKENYIGKLQSEDKNLKNILKRIDNNGNFNRYSKVDGILIKNYKKYHSKIMLPEVLIPNILQDFYKNEKGKTSLMKTCSKIRQNYIWKNMFSDIKDYLKTGRNGTRVNKNFDCKKDFQSEKGYESPGYEQCYNLSKEKSRNMACNGVNQYENIKNN</sequence>
<evidence type="ECO:0000313" key="2">
    <source>
        <dbReference type="EMBL" id="RNA00592.1"/>
    </source>
</evidence>
<dbReference type="Pfam" id="PF17921">
    <property type="entry name" value="Integrase_H2C2"/>
    <property type="match status" value="1"/>
</dbReference>
<organism evidence="2 3">
    <name type="scientific">Brachionus plicatilis</name>
    <name type="common">Marine rotifer</name>
    <name type="synonym">Brachionus muelleri</name>
    <dbReference type="NCBI Taxonomy" id="10195"/>
    <lineage>
        <taxon>Eukaryota</taxon>
        <taxon>Metazoa</taxon>
        <taxon>Spiralia</taxon>
        <taxon>Gnathifera</taxon>
        <taxon>Rotifera</taxon>
        <taxon>Eurotatoria</taxon>
        <taxon>Monogononta</taxon>
        <taxon>Pseudotrocha</taxon>
        <taxon>Ploima</taxon>
        <taxon>Brachionidae</taxon>
        <taxon>Brachionus</taxon>
    </lineage>
</organism>
<dbReference type="Proteomes" id="UP000276133">
    <property type="component" value="Unassembled WGS sequence"/>
</dbReference>